<dbReference type="PANTHER" id="PTHR10628">
    <property type="entry name" value="SIALIDASE"/>
    <property type="match status" value="1"/>
</dbReference>
<organism evidence="5">
    <name type="scientific">Oceaniferula spumae</name>
    <dbReference type="NCBI Taxonomy" id="2979115"/>
    <lineage>
        <taxon>Bacteria</taxon>
        <taxon>Pseudomonadati</taxon>
        <taxon>Verrucomicrobiota</taxon>
        <taxon>Verrucomicrobiia</taxon>
        <taxon>Verrucomicrobiales</taxon>
        <taxon>Verrucomicrobiaceae</taxon>
        <taxon>Oceaniferula</taxon>
    </lineage>
</organism>
<accession>A0AAT9FRN3</accession>
<dbReference type="GO" id="GO:0009313">
    <property type="term" value="P:oligosaccharide catabolic process"/>
    <property type="evidence" value="ECO:0007669"/>
    <property type="project" value="TreeGrafter"/>
</dbReference>
<reference evidence="5" key="1">
    <citation type="submission" date="2024-07" db="EMBL/GenBank/DDBJ databases">
        <title>Complete genome sequence of Verrucomicrobiaceae bacterium NT6N.</title>
        <authorList>
            <person name="Huang C."/>
            <person name="Takami H."/>
            <person name="Hamasaki K."/>
        </authorList>
    </citation>
    <scope>NUCLEOTIDE SEQUENCE</scope>
    <source>
        <strain evidence="5">NT6N</strain>
    </source>
</reference>
<dbReference type="EC" id="3.2.1.18" evidence="3"/>
<dbReference type="Gene3D" id="2.120.10.10">
    <property type="match status" value="1"/>
</dbReference>
<evidence type="ECO:0000259" key="4">
    <source>
        <dbReference type="Pfam" id="PF13088"/>
    </source>
</evidence>
<dbReference type="SUPFAM" id="SSF50939">
    <property type="entry name" value="Sialidases"/>
    <property type="match status" value="1"/>
</dbReference>
<dbReference type="CDD" id="cd15482">
    <property type="entry name" value="Sialidase_non-viral"/>
    <property type="match status" value="1"/>
</dbReference>
<gene>
    <name evidence="5" type="ORF">NT6N_35940</name>
</gene>
<comment type="catalytic activity">
    <reaction evidence="1">
        <text>Hydrolysis of alpha-(2-&gt;3)-, alpha-(2-&gt;6)-, alpha-(2-&gt;8)- glycosidic linkages of terminal sialic acid residues in oligosaccharides, glycoproteins, glycolipids, colominic acid and synthetic substrates.</text>
        <dbReference type="EC" id="3.2.1.18"/>
    </reaction>
</comment>
<dbReference type="InterPro" id="IPR036278">
    <property type="entry name" value="Sialidase_sf"/>
</dbReference>
<dbReference type="AlphaFoldDB" id="A0AAT9FRN3"/>
<protein>
    <recommendedName>
        <fullName evidence="3">exo-alpha-sialidase</fullName>
        <ecNumber evidence="3">3.2.1.18</ecNumber>
    </recommendedName>
</protein>
<dbReference type="KEGG" id="osu:NT6N_35940"/>
<dbReference type="GO" id="GO:0005737">
    <property type="term" value="C:cytoplasm"/>
    <property type="evidence" value="ECO:0007669"/>
    <property type="project" value="TreeGrafter"/>
</dbReference>
<dbReference type="GO" id="GO:0006689">
    <property type="term" value="P:ganglioside catabolic process"/>
    <property type="evidence" value="ECO:0007669"/>
    <property type="project" value="TreeGrafter"/>
</dbReference>
<feature type="domain" description="Sialidase" evidence="4">
    <location>
        <begin position="161"/>
        <end position="370"/>
    </location>
</feature>
<name>A0AAT9FRN3_9BACT</name>
<proteinExistence type="inferred from homology"/>
<dbReference type="GO" id="GO:0016020">
    <property type="term" value="C:membrane"/>
    <property type="evidence" value="ECO:0007669"/>
    <property type="project" value="TreeGrafter"/>
</dbReference>
<dbReference type="InterPro" id="IPR026856">
    <property type="entry name" value="Sialidase_fam"/>
</dbReference>
<sequence length="398" mass="44186">MNPLILTLSLALGASLHAEFQLSADWPESSTVYDVARDTAGEHRYTNYREPVIVRTNSGKLILGVQAGNRHAWPERSGQDLTVRVSSDNGKSWGPVIVAAEAGDFSCQCHGLVYDAEKDRVLFLYTTYNWDYQLVGKGRGAKYTAPLYQKLAAEKKPFVTSYMVYSDDDGKTWSKPYDITKQVGRQAHFGASEGRQLTVGKHKGRLLLAGSRMDLNEKGNITHKHLGAWYSDDHGKTWALAEVPMDEKINTPRNASSEARITELADGTLLYNQRTRKTGRHLSWSKDSGASWNQTEQATQLKVTQCNGSLMTLRDKSGKLTNTVLFSVPSPGGRSNGMIYISKDGGKTWPIAKNVIKGNFAYSALIQIDGENVGLFYETGHYKQINFVSLPIEKLTRP</sequence>
<comment type="similarity">
    <text evidence="2">Belongs to the glycosyl hydrolase 33 family.</text>
</comment>
<dbReference type="EMBL" id="AP026866">
    <property type="protein sequence ID" value="BDS08554.1"/>
    <property type="molecule type" value="Genomic_DNA"/>
</dbReference>
<evidence type="ECO:0000256" key="3">
    <source>
        <dbReference type="ARBA" id="ARBA00012733"/>
    </source>
</evidence>
<evidence type="ECO:0000313" key="5">
    <source>
        <dbReference type="EMBL" id="BDS08554.1"/>
    </source>
</evidence>
<dbReference type="PANTHER" id="PTHR10628:SF30">
    <property type="entry name" value="EXO-ALPHA-SIALIDASE"/>
    <property type="match status" value="1"/>
</dbReference>
<evidence type="ECO:0000256" key="1">
    <source>
        <dbReference type="ARBA" id="ARBA00000427"/>
    </source>
</evidence>
<evidence type="ECO:0000256" key="2">
    <source>
        <dbReference type="ARBA" id="ARBA00009348"/>
    </source>
</evidence>
<dbReference type="InterPro" id="IPR011040">
    <property type="entry name" value="Sialidase"/>
</dbReference>
<dbReference type="Pfam" id="PF13088">
    <property type="entry name" value="BNR_2"/>
    <property type="match status" value="1"/>
</dbReference>
<dbReference type="GO" id="GO:0004308">
    <property type="term" value="F:exo-alpha-sialidase activity"/>
    <property type="evidence" value="ECO:0007669"/>
    <property type="project" value="UniProtKB-EC"/>
</dbReference>